<feature type="compositionally biased region" description="Polar residues" evidence="1">
    <location>
        <begin position="140"/>
        <end position="151"/>
    </location>
</feature>
<feature type="compositionally biased region" description="Low complexity" evidence="1">
    <location>
        <begin position="85"/>
        <end position="118"/>
    </location>
</feature>
<sequence>MTIPTPHLPTDRVSLLKTRALLSQQVRLADDSISSLAHLQKKIQESMKNHLELKDKLTNRVRNINLLLVSASEESGQHPPPPIEETPTAAAAALKAESEPLVSVLKASASSSPSPGVAHQHANRPAKEAYHPMSSLTAAMDSTQSSISGTKPNHHHHHHPGPCSPVLDGGGGGGGFFGF</sequence>
<organism evidence="2">
    <name type="scientific">Octactis speculum</name>
    <dbReference type="NCBI Taxonomy" id="3111310"/>
    <lineage>
        <taxon>Eukaryota</taxon>
        <taxon>Sar</taxon>
        <taxon>Stramenopiles</taxon>
        <taxon>Ochrophyta</taxon>
        <taxon>Dictyochophyceae</taxon>
        <taxon>Dictyochales</taxon>
        <taxon>Dictyochaceae</taxon>
        <taxon>Octactis</taxon>
    </lineage>
</organism>
<dbReference type="AlphaFoldDB" id="A0A7S2GNT7"/>
<proteinExistence type="predicted"/>
<feature type="region of interest" description="Disordered" evidence="1">
    <location>
        <begin position="71"/>
        <end position="127"/>
    </location>
</feature>
<protein>
    <submittedName>
        <fullName evidence="2">Uncharacterized protein</fullName>
    </submittedName>
</protein>
<feature type="region of interest" description="Disordered" evidence="1">
    <location>
        <begin position="140"/>
        <end position="169"/>
    </location>
</feature>
<accession>A0A7S2GNT7</accession>
<evidence type="ECO:0000256" key="1">
    <source>
        <dbReference type="SAM" id="MobiDB-lite"/>
    </source>
</evidence>
<name>A0A7S2GNT7_9STRA</name>
<evidence type="ECO:0000313" key="2">
    <source>
        <dbReference type="EMBL" id="CAD9459288.1"/>
    </source>
</evidence>
<gene>
    <name evidence="2" type="ORF">DSPE1174_LOCUS23931</name>
</gene>
<reference evidence="2" key="1">
    <citation type="submission" date="2021-01" db="EMBL/GenBank/DDBJ databases">
        <authorList>
            <person name="Corre E."/>
            <person name="Pelletier E."/>
            <person name="Niang G."/>
            <person name="Scheremetjew M."/>
            <person name="Finn R."/>
            <person name="Kale V."/>
            <person name="Holt S."/>
            <person name="Cochrane G."/>
            <person name="Meng A."/>
            <person name="Brown T."/>
            <person name="Cohen L."/>
        </authorList>
    </citation>
    <scope>NUCLEOTIDE SEQUENCE</scope>
    <source>
        <strain evidence="2">CCMP1381</strain>
    </source>
</reference>
<dbReference type="EMBL" id="HBGS01046200">
    <property type="protein sequence ID" value="CAD9459288.1"/>
    <property type="molecule type" value="Transcribed_RNA"/>
</dbReference>